<accession>A0ABU8MGX5</accession>
<comment type="caution">
    <text evidence="3">The sequence shown here is derived from an EMBL/GenBank/DDBJ whole genome shotgun (WGS) entry which is preliminary data.</text>
</comment>
<feature type="transmembrane region" description="Helical" evidence="2">
    <location>
        <begin position="233"/>
        <end position="251"/>
    </location>
</feature>
<evidence type="ECO:0000256" key="2">
    <source>
        <dbReference type="SAM" id="Phobius"/>
    </source>
</evidence>
<evidence type="ECO:0000256" key="1">
    <source>
        <dbReference type="SAM" id="MobiDB-lite"/>
    </source>
</evidence>
<dbReference type="RefSeq" id="WP_337692976.1">
    <property type="nucleotide sequence ID" value="NZ_JBBEGN010000001.1"/>
</dbReference>
<dbReference type="Proteomes" id="UP001385809">
    <property type="component" value="Unassembled WGS sequence"/>
</dbReference>
<feature type="transmembrane region" description="Helical" evidence="2">
    <location>
        <begin position="21"/>
        <end position="43"/>
    </location>
</feature>
<name>A0ABU8MGX5_9PSEU</name>
<keyword evidence="2" id="KW-0812">Transmembrane</keyword>
<keyword evidence="2" id="KW-0472">Membrane</keyword>
<feature type="region of interest" description="Disordered" evidence="1">
    <location>
        <begin position="169"/>
        <end position="223"/>
    </location>
</feature>
<organism evidence="3 4">
    <name type="scientific">Actinomycetospora aurantiaca</name>
    <dbReference type="NCBI Taxonomy" id="3129233"/>
    <lineage>
        <taxon>Bacteria</taxon>
        <taxon>Bacillati</taxon>
        <taxon>Actinomycetota</taxon>
        <taxon>Actinomycetes</taxon>
        <taxon>Pseudonocardiales</taxon>
        <taxon>Pseudonocardiaceae</taxon>
        <taxon>Actinomycetospora</taxon>
    </lineage>
</organism>
<keyword evidence="4" id="KW-1185">Reference proteome</keyword>
<sequence>MPARPVEPPPGRGPVLAGESGSVGAAVLVVGGIALAVVLFWMYSFGEAALVPSTPRGWVFLALMVALFMAWFVASVRSRVAVGADWLMVGRQWVDLYDLTAVRTARRGLGLPVLRLEDGSGRRVAVPVATLRADPLRWDLVHLGVRWSEVTNEVRFSVLGETWLGPDPLPEGATRTRRRRRPVSVVRRAQPDHSGLPPRPDPFDPVLGAELPRRPQSPPTGMGPVLSGRSGRFWPGVVVPLVLVGAVVVVLEPGWPGTVSGWLVLAIAVVSFGGLLLLATQTYLAAGAGWLADERAWVDLEDLAEVVVVRSRLRLTDASGRRVFVPVRRLRDLPVALELVRVGLAWSRGANVVVVDERAERILRAETS</sequence>
<gene>
    <name evidence="3" type="ORF">WCD74_01160</name>
</gene>
<proteinExistence type="predicted"/>
<evidence type="ECO:0000313" key="4">
    <source>
        <dbReference type="Proteomes" id="UP001385809"/>
    </source>
</evidence>
<dbReference type="EMBL" id="JBBEGN010000001">
    <property type="protein sequence ID" value="MEJ2866352.1"/>
    <property type="molecule type" value="Genomic_DNA"/>
</dbReference>
<feature type="transmembrane region" description="Helical" evidence="2">
    <location>
        <begin position="263"/>
        <end position="286"/>
    </location>
</feature>
<reference evidence="3 4" key="1">
    <citation type="submission" date="2024-03" db="EMBL/GenBank/DDBJ databases">
        <title>Actinomycetospora sp. OC33-EN08, a novel actinomycete isolated from wild orchid (Aerides multiflora).</title>
        <authorList>
            <person name="Suriyachadkun C."/>
        </authorList>
    </citation>
    <scope>NUCLEOTIDE SEQUENCE [LARGE SCALE GENOMIC DNA]</scope>
    <source>
        <strain evidence="3 4">OC33-EN08</strain>
    </source>
</reference>
<protein>
    <recommendedName>
        <fullName evidence="5">PH domain-containing protein</fullName>
    </recommendedName>
</protein>
<keyword evidence="2" id="KW-1133">Transmembrane helix</keyword>
<evidence type="ECO:0008006" key="5">
    <source>
        <dbReference type="Google" id="ProtNLM"/>
    </source>
</evidence>
<feature type="transmembrane region" description="Helical" evidence="2">
    <location>
        <begin position="55"/>
        <end position="74"/>
    </location>
</feature>
<evidence type="ECO:0000313" key="3">
    <source>
        <dbReference type="EMBL" id="MEJ2866352.1"/>
    </source>
</evidence>